<feature type="compositionally biased region" description="Basic and acidic residues" evidence="1">
    <location>
        <begin position="10"/>
        <end position="20"/>
    </location>
</feature>
<sequence>MVPESLSAEGDLKGAERARPSNETSAAQKGTKRWQKLLQSLLTMRNGSSNVLKNKPVLVLNMTGYIEDVKVFELRLQNTEFKGGFSTANLYYQSVCWLNKNTFGHARLTREVTDAWIERRFSHGGHSFTMQPPELTEQELQSIPGASNTQVDKLKCEVLERSGPGVSSFNIKTDEHKYWSMQGGEIGTLYNSLRERHLDLIGRANSGARGASNGGSEEVEEQANSQQEKESVLTEMESFAKLETSCGIDCKCNSEVSNVELVLGKDGSCWLLASSDKSLGKHVVLGGFGRGQWISAADPNEGIDYTSPCGDQTLVQLDESSFSSEGSGITTSSLFKLLTRAEREKGVVDHKMSFLTIVRKSESEIESAGGDGFNVTVKSAMKFRCLRDPRSFGTGTGQAEERVTAKNFFSKIVGNTANIYRFERVGQNYKVQRPYIITSKPLTLKKDKPVKIIGSPSSTSANWAKRAWVCPLSQSIG</sequence>
<organism evidence="2 3">
    <name type="scientific">Durusdinium trenchii</name>
    <dbReference type="NCBI Taxonomy" id="1381693"/>
    <lineage>
        <taxon>Eukaryota</taxon>
        <taxon>Sar</taxon>
        <taxon>Alveolata</taxon>
        <taxon>Dinophyceae</taxon>
        <taxon>Suessiales</taxon>
        <taxon>Symbiodiniaceae</taxon>
        <taxon>Durusdinium</taxon>
    </lineage>
</organism>
<keyword evidence="3" id="KW-1185">Reference proteome</keyword>
<accession>A0ABP0L951</accession>
<evidence type="ECO:0000256" key="1">
    <source>
        <dbReference type="SAM" id="MobiDB-lite"/>
    </source>
</evidence>
<gene>
    <name evidence="2" type="ORF">SCF082_LOCUS21234</name>
</gene>
<proteinExistence type="predicted"/>
<dbReference type="Proteomes" id="UP001642464">
    <property type="component" value="Unassembled WGS sequence"/>
</dbReference>
<evidence type="ECO:0000313" key="2">
    <source>
        <dbReference type="EMBL" id="CAK9035312.1"/>
    </source>
</evidence>
<feature type="compositionally biased region" description="Low complexity" evidence="1">
    <location>
        <begin position="205"/>
        <end position="216"/>
    </location>
</feature>
<name>A0ABP0L951_9DINO</name>
<comment type="caution">
    <text evidence="2">The sequence shown here is derived from an EMBL/GenBank/DDBJ whole genome shotgun (WGS) entry which is preliminary data.</text>
</comment>
<protein>
    <submittedName>
        <fullName evidence="2">Uncharacterized protein</fullName>
    </submittedName>
</protein>
<feature type="region of interest" description="Disordered" evidence="1">
    <location>
        <begin position="205"/>
        <end position="229"/>
    </location>
</feature>
<feature type="region of interest" description="Disordered" evidence="1">
    <location>
        <begin position="1"/>
        <end position="30"/>
    </location>
</feature>
<reference evidence="2 3" key="1">
    <citation type="submission" date="2024-02" db="EMBL/GenBank/DDBJ databases">
        <authorList>
            <person name="Chen Y."/>
            <person name="Shah S."/>
            <person name="Dougan E. K."/>
            <person name="Thang M."/>
            <person name="Chan C."/>
        </authorList>
    </citation>
    <scope>NUCLEOTIDE SEQUENCE [LARGE SCALE GENOMIC DNA]</scope>
</reference>
<evidence type="ECO:0000313" key="3">
    <source>
        <dbReference type="Proteomes" id="UP001642464"/>
    </source>
</evidence>
<dbReference type="EMBL" id="CAXAMM010015014">
    <property type="protein sequence ID" value="CAK9035312.1"/>
    <property type="molecule type" value="Genomic_DNA"/>
</dbReference>